<organism evidence="2 3">
    <name type="scientific">Bifidobacterium bifidum LMG 13195</name>
    <dbReference type="NCBI Taxonomy" id="1207542"/>
    <lineage>
        <taxon>Bacteria</taxon>
        <taxon>Bacillati</taxon>
        <taxon>Actinomycetota</taxon>
        <taxon>Actinomycetes</taxon>
        <taxon>Bifidobacteriales</taxon>
        <taxon>Bifidobacteriaceae</taxon>
        <taxon>Bifidobacterium</taxon>
    </lineage>
</organism>
<reference evidence="2 3" key="1">
    <citation type="journal article" date="2017" name="Biosci. Biotechnol. Biochem.">
        <title>Identification and characterization of a sulfoglycosidase from Bifidobacterium bifidum implicated in mucin glycan utilization.</title>
        <authorList>
            <person name="Katoh T."/>
            <person name="Maeshibu T."/>
            <person name="Kikkawa K."/>
            <person name="Gotoh A."/>
            <person name="Tomabechi Y."/>
            <person name="Nakamura M."/>
            <person name="Liao W.-H."/>
            <person name="Yamaguchi M."/>
            <person name="Ashida H."/>
            <person name="Yamamoto K."/>
            <person name="Katayama T."/>
        </authorList>
    </citation>
    <scope>NUCLEOTIDE SEQUENCE [LARGE SCALE GENOMIC DNA]</scope>
    <source>
        <strain evidence="2 3">JCM 7004</strain>
    </source>
</reference>
<name>A0A286TAE1_BIFBI</name>
<protein>
    <submittedName>
        <fullName evidence="2">Uncharacterized protein</fullName>
    </submittedName>
</protein>
<dbReference type="AlphaFoldDB" id="A0A286TAE1"/>
<proteinExistence type="predicted"/>
<evidence type="ECO:0000313" key="2">
    <source>
        <dbReference type="EMBL" id="BBA47323.1"/>
    </source>
</evidence>
<dbReference type="EMBL" id="AP018131">
    <property type="protein sequence ID" value="BBA47323.1"/>
    <property type="molecule type" value="Genomic_DNA"/>
</dbReference>
<feature type="region of interest" description="Disordered" evidence="1">
    <location>
        <begin position="1"/>
        <end position="31"/>
    </location>
</feature>
<sequence>MMDTPAVSGFTRRVHDHRHRPNMRLMGDTPKCVAGLPGGRLGW</sequence>
<gene>
    <name evidence="2" type="ORF">BBJK_00414</name>
</gene>
<dbReference type="Proteomes" id="UP000262177">
    <property type="component" value="Chromosome"/>
</dbReference>
<accession>A0A286TAE1</accession>
<feature type="compositionally biased region" description="Basic residues" evidence="1">
    <location>
        <begin position="12"/>
        <end position="22"/>
    </location>
</feature>
<evidence type="ECO:0000313" key="3">
    <source>
        <dbReference type="Proteomes" id="UP000262177"/>
    </source>
</evidence>
<evidence type="ECO:0000256" key="1">
    <source>
        <dbReference type="SAM" id="MobiDB-lite"/>
    </source>
</evidence>